<evidence type="ECO:0000259" key="9">
    <source>
        <dbReference type="PROSITE" id="PS50157"/>
    </source>
</evidence>
<dbReference type="Proteomes" id="UP000032304">
    <property type="component" value="Chromosome 5"/>
</dbReference>
<dbReference type="PANTHER" id="PTHR45801:SF120">
    <property type="entry name" value="TRANSCRIPTIONAL REGULATOR SUPERMAN-LIKE ISOFORM X1"/>
    <property type="match status" value="1"/>
</dbReference>
<dbReference type="PANTHER" id="PTHR45801">
    <property type="entry name" value="OS07G0101800 PROTEIN"/>
    <property type="match status" value="1"/>
</dbReference>
<dbReference type="EMBL" id="CM001744">
    <property type="protein sequence ID" value="KJB28432.1"/>
    <property type="molecule type" value="Genomic_DNA"/>
</dbReference>
<organism evidence="10 12">
    <name type="scientific">Gossypium raimondii</name>
    <name type="common">Peruvian cotton</name>
    <name type="synonym">Gossypium klotzschianum subsp. raimondii</name>
    <dbReference type="NCBI Taxonomy" id="29730"/>
    <lineage>
        <taxon>Eukaryota</taxon>
        <taxon>Viridiplantae</taxon>
        <taxon>Streptophyta</taxon>
        <taxon>Embryophyta</taxon>
        <taxon>Tracheophyta</taxon>
        <taxon>Spermatophyta</taxon>
        <taxon>Magnoliopsida</taxon>
        <taxon>eudicotyledons</taxon>
        <taxon>Gunneridae</taxon>
        <taxon>Pentapetalae</taxon>
        <taxon>rosids</taxon>
        <taxon>malvids</taxon>
        <taxon>Malvales</taxon>
        <taxon>Malvaceae</taxon>
        <taxon>Malvoideae</taxon>
        <taxon>Gossypium</taxon>
    </lineage>
</organism>
<evidence type="ECO:0000256" key="1">
    <source>
        <dbReference type="ARBA" id="ARBA00004123"/>
    </source>
</evidence>
<keyword evidence="2" id="KW-0479">Metal-binding</keyword>
<dbReference type="Proteomes" id="UP000593578">
    <property type="component" value="Unassembled WGS sequence"/>
</dbReference>
<reference evidence="11 13" key="2">
    <citation type="journal article" date="2019" name="Genome Biol. Evol.">
        <title>Insights into the evolution of the New World diploid cottons (Gossypium, subgenus Houzingenia) based on genome sequencing.</title>
        <authorList>
            <person name="Grover C.E."/>
            <person name="Arick M.A. 2nd"/>
            <person name="Thrash A."/>
            <person name="Conover J.L."/>
            <person name="Sanders W.S."/>
            <person name="Peterson D.G."/>
            <person name="Frelichowski J.E."/>
            <person name="Scheffler J.A."/>
            <person name="Scheffler B.E."/>
            <person name="Wendel J.F."/>
        </authorList>
    </citation>
    <scope>NUCLEOTIDE SEQUENCE [LARGE SCALE GENOMIC DNA]</scope>
    <source>
        <strain evidence="11">8</strain>
        <tissue evidence="11">Leaf</tissue>
    </source>
</reference>
<dbReference type="PROSITE" id="PS50157">
    <property type="entry name" value="ZINC_FINGER_C2H2_2"/>
    <property type="match status" value="1"/>
</dbReference>
<keyword evidence="3 8" id="KW-0863">Zinc-finger</keyword>
<dbReference type="InterPro" id="IPR052426">
    <property type="entry name" value="Plant_dev_regulator"/>
</dbReference>
<dbReference type="KEGG" id="gra:105796706"/>
<dbReference type="GO" id="GO:0005634">
    <property type="term" value="C:nucleus"/>
    <property type="evidence" value="ECO:0007669"/>
    <property type="project" value="UniProtKB-SubCell"/>
</dbReference>
<comment type="subcellular location">
    <subcellularLocation>
        <location evidence="1">Nucleus</location>
    </subcellularLocation>
</comment>
<proteinExistence type="predicted"/>
<keyword evidence="5" id="KW-0805">Transcription regulation</keyword>
<name>A0A0D2N7Z4_GOSRA</name>
<dbReference type="EMBL" id="JABEZZ010000005">
    <property type="protein sequence ID" value="MBA0585293.1"/>
    <property type="molecule type" value="Genomic_DNA"/>
</dbReference>
<feature type="domain" description="C2H2-type" evidence="9">
    <location>
        <begin position="22"/>
        <end position="49"/>
    </location>
</feature>
<dbReference type="PROSITE" id="PS00028">
    <property type="entry name" value="ZINC_FINGER_C2H2_1"/>
    <property type="match status" value="1"/>
</dbReference>
<evidence type="ECO:0000313" key="10">
    <source>
        <dbReference type="EMBL" id="KJB28432.1"/>
    </source>
</evidence>
<keyword evidence="4" id="KW-0862">Zinc</keyword>
<evidence type="ECO:0000256" key="2">
    <source>
        <dbReference type="ARBA" id="ARBA00022723"/>
    </source>
</evidence>
<protein>
    <recommendedName>
        <fullName evidence="9">C2H2-type domain-containing protein</fullName>
    </recommendedName>
</protein>
<evidence type="ECO:0000313" key="13">
    <source>
        <dbReference type="Proteomes" id="UP000593578"/>
    </source>
</evidence>
<dbReference type="SMART" id="SM00355">
    <property type="entry name" value="ZnF_C2H2"/>
    <property type="match status" value="1"/>
</dbReference>
<dbReference type="Pfam" id="PF13912">
    <property type="entry name" value="zf-C2H2_6"/>
    <property type="match status" value="1"/>
</dbReference>
<reference evidence="11" key="3">
    <citation type="submission" date="2020-04" db="EMBL/GenBank/DDBJ databases">
        <authorList>
            <person name="Grover C.E."/>
            <person name="Arick M.A. II"/>
            <person name="Thrash A."/>
            <person name="Conover J.L."/>
            <person name="Sanders W.S."/>
            <person name="Peterson D.G."/>
            <person name="Scheffler J.A."/>
            <person name="Scheffler B.E."/>
            <person name="Wendel J.F."/>
        </authorList>
    </citation>
    <scope>NUCLEOTIDE SEQUENCE</scope>
    <source>
        <strain evidence="11">8</strain>
        <tissue evidence="11">Leaf</tissue>
    </source>
</reference>
<evidence type="ECO:0000313" key="11">
    <source>
        <dbReference type="EMBL" id="MBA0585293.1"/>
    </source>
</evidence>
<keyword evidence="7" id="KW-0539">Nucleus</keyword>
<sequence>MATNQGFEEDYLSGFSWPPRSYTCSFCERGFRSAQALGGHMNVHRRDKARLRQLPPPMDHHGQSPFLNLNLNLNFNPNPNFSSSSLVSSPLPCEMKKRLVNETVVDSTDSTSMKGAKPLFGVKEFKDYGCNNKFMKKKKKNVSLDLGLDLEMGVGSDSKEDLDLELRLGYT</sequence>
<dbReference type="Gramene" id="KJB28432">
    <property type="protein sequence ID" value="KJB28432"/>
    <property type="gene ID" value="B456_005G047800"/>
</dbReference>
<dbReference type="Gene3D" id="3.30.160.60">
    <property type="entry name" value="Classic Zinc Finger"/>
    <property type="match status" value="1"/>
</dbReference>
<evidence type="ECO:0000256" key="7">
    <source>
        <dbReference type="ARBA" id="ARBA00023242"/>
    </source>
</evidence>
<dbReference type="STRING" id="29730.A0A0D2N7Z4"/>
<gene>
    <name evidence="10" type="ORF">B456_005G047800</name>
    <name evidence="11" type="ORF">Gorai_016074</name>
</gene>
<dbReference type="OrthoDB" id="1708403at2759"/>
<dbReference type="GO" id="GO:0008270">
    <property type="term" value="F:zinc ion binding"/>
    <property type="evidence" value="ECO:0007669"/>
    <property type="project" value="UniProtKB-KW"/>
</dbReference>
<evidence type="ECO:0000256" key="5">
    <source>
        <dbReference type="ARBA" id="ARBA00023015"/>
    </source>
</evidence>
<evidence type="ECO:0000256" key="8">
    <source>
        <dbReference type="PROSITE-ProRule" id="PRU00042"/>
    </source>
</evidence>
<evidence type="ECO:0000256" key="4">
    <source>
        <dbReference type="ARBA" id="ARBA00022833"/>
    </source>
</evidence>
<dbReference type="OMA" id="ENACETM"/>
<dbReference type="InterPro" id="IPR036236">
    <property type="entry name" value="Znf_C2H2_sf"/>
</dbReference>
<keyword evidence="12" id="KW-1185">Reference proteome</keyword>
<evidence type="ECO:0000256" key="6">
    <source>
        <dbReference type="ARBA" id="ARBA00023163"/>
    </source>
</evidence>
<dbReference type="SUPFAM" id="SSF57667">
    <property type="entry name" value="beta-beta-alpha zinc fingers"/>
    <property type="match status" value="1"/>
</dbReference>
<evidence type="ECO:0000256" key="3">
    <source>
        <dbReference type="ARBA" id="ARBA00022771"/>
    </source>
</evidence>
<keyword evidence="6" id="KW-0804">Transcription</keyword>
<dbReference type="eggNOG" id="ENOG502RXP0">
    <property type="taxonomic scope" value="Eukaryota"/>
</dbReference>
<reference evidence="10 12" key="1">
    <citation type="journal article" date="2012" name="Nature">
        <title>Repeated polyploidization of Gossypium genomes and the evolution of spinnable cotton fibres.</title>
        <authorList>
            <person name="Paterson A.H."/>
            <person name="Wendel J.F."/>
            <person name="Gundlach H."/>
            <person name="Guo H."/>
            <person name="Jenkins J."/>
            <person name="Jin D."/>
            <person name="Llewellyn D."/>
            <person name="Showmaker K.C."/>
            <person name="Shu S."/>
            <person name="Udall J."/>
            <person name="Yoo M.J."/>
            <person name="Byers R."/>
            <person name="Chen W."/>
            <person name="Doron-Faigenboim A."/>
            <person name="Duke M.V."/>
            <person name="Gong L."/>
            <person name="Grimwood J."/>
            <person name="Grover C."/>
            <person name="Grupp K."/>
            <person name="Hu G."/>
            <person name="Lee T.H."/>
            <person name="Li J."/>
            <person name="Lin L."/>
            <person name="Liu T."/>
            <person name="Marler B.S."/>
            <person name="Page J.T."/>
            <person name="Roberts A.W."/>
            <person name="Romanel E."/>
            <person name="Sanders W.S."/>
            <person name="Szadkowski E."/>
            <person name="Tan X."/>
            <person name="Tang H."/>
            <person name="Xu C."/>
            <person name="Wang J."/>
            <person name="Wang Z."/>
            <person name="Zhang D."/>
            <person name="Zhang L."/>
            <person name="Ashrafi H."/>
            <person name="Bedon F."/>
            <person name="Bowers J.E."/>
            <person name="Brubaker C.L."/>
            <person name="Chee P.W."/>
            <person name="Das S."/>
            <person name="Gingle A.R."/>
            <person name="Haigler C.H."/>
            <person name="Harker D."/>
            <person name="Hoffmann L.V."/>
            <person name="Hovav R."/>
            <person name="Jones D.C."/>
            <person name="Lemke C."/>
            <person name="Mansoor S."/>
            <person name="ur Rahman M."/>
            <person name="Rainville L.N."/>
            <person name="Rambani A."/>
            <person name="Reddy U.K."/>
            <person name="Rong J.K."/>
            <person name="Saranga Y."/>
            <person name="Scheffler B.E."/>
            <person name="Scheffler J.A."/>
            <person name="Stelly D.M."/>
            <person name="Triplett B.A."/>
            <person name="Van Deynze A."/>
            <person name="Vaslin M.F."/>
            <person name="Waghmare V.N."/>
            <person name="Walford S.A."/>
            <person name="Wright R.J."/>
            <person name="Zaki E.A."/>
            <person name="Zhang T."/>
            <person name="Dennis E.S."/>
            <person name="Mayer K.F."/>
            <person name="Peterson D.G."/>
            <person name="Rokhsar D.S."/>
            <person name="Wang X."/>
            <person name="Schmutz J."/>
        </authorList>
    </citation>
    <scope>NUCLEOTIDE SEQUENCE [LARGE SCALE GENOMIC DNA]</scope>
</reference>
<accession>A0A0D2N7Z4</accession>
<dbReference type="AlphaFoldDB" id="A0A0D2N7Z4"/>
<evidence type="ECO:0000313" key="12">
    <source>
        <dbReference type="Proteomes" id="UP000032304"/>
    </source>
</evidence>
<dbReference type="InterPro" id="IPR013087">
    <property type="entry name" value="Znf_C2H2_type"/>
</dbReference>